<dbReference type="Proteomes" id="UP000325315">
    <property type="component" value="Unassembled WGS sequence"/>
</dbReference>
<evidence type="ECO:0000313" key="1">
    <source>
        <dbReference type="EMBL" id="KAA3481709.1"/>
    </source>
</evidence>
<name>A0A5B6WIU2_9ROSI</name>
<sequence>MAAPTPNPTAVSLKLLIDPITHRILFAEATKDFVDFLFNIMSLPVGTVIRLLNKQGTAGCIGNIYDSIENLSDSYMLKASEKDILLKPMVMNYSANVAPLLPSMEFSKCTKLYRCHYSNTGLNYLCELGLKLLRTPSQSKSVLTTVFLGKEEAIVSNRPSVPICHCKEPRHNIYQGMAASTISLKLLVDSTSQRVLFAESGKEFVDFMFNILSLPVGTVIRHLTKEQMVGSLGNLYDSLENMNDTYIHSPANKDTLLKPIVPNNAANVPYLKGSSTNEGGYVKGVITYMIMDDLVVTPMSAISCFTLLNKFNIKDVGALEKKTINIGIDEGVKLLKASLQSKTVLTDAFLKKKADESDASSSFGVHSTVI</sequence>
<comment type="caution">
    <text evidence="1">The sequence shown here is derived from an EMBL/GenBank/DDBJ whole genome shotgun (WGS) entry which is preliminary data.</text>
</comment>
<proteinExistence type="predicted"/>
<dbReference type="Pfam" id="PF05056">
    <property type="entry name" value="DUF674"/>
    <property type="match status" value="3"/>
</dbReference>
<organism evidence="1 2">
    <name type="scientific">Gossypium australe</name>
    <dbReference type="NCBI Taxonomy" id="47621"/>
    <lineage>
        <taxon>Eukaryota</taxon>
        <taxon>Viridiplantae</taxon>
        <taxon>Streptophyta</taxon>
        <taxon>Embryophyta</taxon>
        <taxon>Tracheophyta</taxon>
        <taxon>Spermatophyta</taxon>
        <taxon>Magnoliopsida</taxon>
        <taxon>eudicotyledons</taxon>
        <taxon>Gunneridae</taxon>
        <taxon>Pentapetalae</taxon>
        <taxon>rosids</taxon>
        <taxon>malvids</taxon>
        <taxon>Malvales</taxon>
        <taxon>Malvaceae</taxon>
        <taxon>Malvoideae</taxon>
        <taxon>Gossypium</taxon>
    </lineage>
</organism>
<dbReference type="OrthoDB" id="960554at2759"/>
<gene>
    <name evidence="1" type="ORF">EPI10_022051</name>
</gene>
<dbReference type="PANTHER" id="PTHR33103">
    <property type="entry name" value="OS01G0153900 PROTEIN"/>
    <property type="match status" value="1"/>
</dbReference>
<dbReference type="PANTHER" id="PTHR33103:SF110">
    <property type="entry name" value="DUF674 FAMILY PROTEIN"/>
    <property type="match status" value="1"/>
</dbReference>
<accession>A0A5B6WIU2</accession>
<protein>
    <submittedName>
        <fullName evidence="1">DUF674 domain-containing protein</fullName>
    </submittedName>
</protein>
<dbReference type="EMBL" id="SMMG02000003">
    <property type="protein sequence ID" value="KAA3481709.1"/>
    <property type="molecule type" value="Genomic_DNA"/>
</dbReference>
<evidence type="ECO:0000313" key="2">
    <source>
        <dbReference type="Proteomes" id="UP000325315"/>
    </source>
</evidence>
<keyword evidence="2" id="KW-1185">Reference proteome</keyword>
<dbReference type="InterPro" id="IPR007750">
    <property type="entry name" value="DUF674"/>
</dbReference>
<reference evidence="2" key="1">
    <citation type="journal article" date="2019" name="Plant Biotechnol. J.">
        <title>Genome sequencing of the Australian wild diploid species Gossypium australe highlights disease resistance and delayed gland morphogenesis.</title>
        <authorList>
            <person name="Cai Y."/>
            <person name="Cai X."/>
            <person name="Wang Q."/>
            <person name="Wang P."/>
            <person name="Zhang Y."/>
            <person name="Cai C."/>
            <person name="Xu Y."/>
            <person name="Wang K."/>
            <person name="Zhou Z."/>
            <person name="Wang C."/>
            <person name="Geng S."/>
            <person name="Li B."/>
            <person name="Dong Q."/>
            <person name="Hou Y."/>
            <person name="Wang H."/>
            <person name="Ai P."/>
            <person name="Liu Z."/>
            <person name="Yi F."/>
            <person name="Sun M."/>
            <person name="An G."/>
            <person name="Cheng J."/>
            <person name="Zhang Y."/>
            <person name="Shi Q."/>
            <person name="Xie Y."/>
            <person name="Shi X."/>
            <person name="Chang Y."/>
            <person name="Huang F."/>
            <person name="Chen Y."/>
            <person name="Hong S."/>
            <person name="Mi L."/>
            <person name="Sun Q."/>
            <person name="Zhang L."/>
            <person name="Zhou B."/>
            <person name="Peng R."/>
            <person name="Zhang X."/>
            <person name="Liu F."/>
        </authorList>
    </citation>
    <scope>NUCLEOTIDE SEQUENCE [LARGE SCALE GENOMIC DNA]</scope>
    <source>
        <strain evidence="2">cv. PA1801</strain>
    </source>
</reference>
<dbReference type="AlphaFoldDB" id="A0A5B6WIU2"/>